<name>A0A1F4NSB0_UNCK3</name>
<proteinExistence type="inferred from homology"/>
<organism evidence="12 13">
    <name type="scientific">candidate division Kazan bacterium RBG_13_50_9</name>
    <dbReference type="NCBI Taxonomy" id="1798535"/>
    <lineage>
        <taxon>Bacteria</taxon>
        <taxon>Bacteria division Kazan-3B-28</taxon>
    </lineage>
</organism>
<keyword evidence="4 7" id="KW-0963">Cytoplasm</keyword>
<dbReference type="CDD" id="cd05794">
    <property type="entry name" value="S1_EF-P_repeat_2"/>
    <property type="match status" value="1"/>
</dbReference>
<evidence type="ECO:0000259" key="11">
    <source>
        <dbReference type="SMART" id="SM01185"/>
    </source>
</evidence>
<evidence type="ECO:0000259" key="10">
    <source>
        <dbReference type="SMART" id="SM00841"/>
    </source>
</evidence>
<dbReference type="InterPro" id="IPR008991">
    <property type="entry name" value="Translation_prot_SH3-like_sf"/>
</dbReference>
<reference evidence="12 13" key="1">
    <citation type="journal article" date="2016" name="Nat. Commun.">
        <title>Thousands of microbial genomes shed light on interconnected biogeochemical processes in an aquifer system.</title>
        <authorList>
            <person name="Anantharaman K."/>
            <person name="Brown C.T."/>
            <person name="Hug L.A."/>
            <person name="Sharon I."/>
            <person name="Castelle C.J."/>
            <person name="Probst A.J."/>
            <person name="Thomas B.C."/>
            <person name="Singh A."/>
            <person name="Wilkins M.J."/>
            <person name="Karaoz U."/>
            <person name="Brodie E.L."/>
            <person name="Williams K.H."/>
            <person name="Hubbard S.S."/>
            <person name="Banfield J.F."/>
        </authorList>
    </citation>
    <scope>NUCLEOTIDE SEQUENCE [LARGE SCALE GENOMIC DNA]</scope>
</reference>
<dbReference type="InterPro" id="IPR001059">
    <property type="entry name" value="Transl_elong_P/YeiP_cen"/>
</dbReference>
<feature type="domain" description="Translation elongation factor P/YeiP central" evidence="11">
    <location>
        <begin position="67"/>
        <end position="121"/>
    </location>
</feature>
<dbReference type="InterPro" id="IPR012340">
    <property type="entry name" value="NA-bd_OB-fold"/>
</dbReference>
<dbReference type="InterPro" id="IPR011768">
    <property type="entry name" value="Transl_elongation_fac_P"/>
</dbReference>
<evidence type="ECO:0000256" key="6">
    <source>
        <dbReference type="ARBA" id="ARBA00022917"/>
    </source>
</evidence>
<dbReference type="PANTHER" id="PTHR30053:SF14">
    <property type="entry name" value="TRANSLATION ELONGATION FACTOR KOW-LIKE DOMAIN-CONTAINING PROTEIN"/>
    <property type="match status" value="1"/>
</dbReference>
<evidence type="ECO:0000256" key="3">
    <source>
        <dbReference type="ARBA" id="ARBA00009479"/>
    </source>
</evidence>
<dbReference type="GO" id="GO:0003746">
    <property type="term" value="F:translation elongation factor activity"/>
    <property type="evidence" value="ECO:0007669"/>
    <property type="project" value="UniProtKB-UniRule"/>
</dbReference>
<keyword evidence="5 7" id="KW-0251">Elongation factor</keyword>
<dbReference type="InterPro" id="IPR015365">
    <property type="entry name" value="Elong-fact-P_C"/>
</dbReference>
<evidence type="ECO:0000256" key="4">
    <source>
        <dbReference type="ARBA" id="ARBA00022490"/>
    </source>
</evidence>
<dbReference type="STRING" id="1798535.A2V68_00940"/>
<dbReference type="NCBIfam" id="TIGR00038">
    <property type="entry name" value="efp"/>
    <property type="match status" value="1"/>
</dbReference>
<accession>A0A1F4NSB0</accession>
<comment type="pathway">
    <text evidence="2 7">Protein biosynthesis; polypeptide chain elongation.</text>
</comment>
<dbReference type="CDD" id="cd04470">
    <property type="entry name" value="S1_EF-P_repeat_1"/>
    <property type="match status" value="1"/>
</dbReference>
<dbReference type="EMBL" id="META01000003">
    <property type="protein sequence ID" value="OGB74310.1"/>
    <property type="molecule type" value="Genomic_DNA"/>
</dbReference>
<dbReference type="FunFam" id="2.40.50.140:FF:000004">
    <property type="entry name" value="Elongation factor P"/>
    <property type="match status" value="1"/>
</dbReference>
<evidence type="ECO:0000256" key="1">
    <source>
        <dbReference type="ARBA" id="ARBA00004496"/>
    </source>
</evidence>
<dbReference type="PIRSF" id="PIRSF005901">
    <property type="entry name" value="EF-P"/>
    <property type="match status" value="1"/>
</dbReference>
<dbReference type="PROSITE" id="PS01275">
    <property type="entry name" value="EFP"/>
    <property type="match status" value="1"/>
</dbReference>
<dbReference type="SUPFAM" id="SSF50249">
    <property type="entry name" value="Nucleic acid-binding proteins"/>
    <property type="match status" value="2"/>
</dbReference>
<evidence type="ECO:0000313" key="12">
    <source>
        <dbReference type="EMBL" id="OGB74310.1"/>
    </source>
</evidence>
<evidence type="ECO:0000256" key="9">
    <source>
        <dbReference type="RuleBase" id="RU004389"/>
    </source>
</evidence>
<dbReference type="Pfam" id="PF01132">
    <property type="entry name" value="EFP"/>
    <property type="match status" value="1"/>
</dbReference>
<comment type="caution">
    <text evidence="12">The sequence shown here is derived from an EMBL/GenBank/DDBJ whole genome shotgun (WGS) entry which is preliminary data.</text>
</comment>
<dbReference type="InterPro" id="IPR014722">
    <property type="entry name" value="Rib_uL2_dom2"/>
</dbReference>
<dbReference type="InterPro" id="IPR013185">
    <property type="entry name" value="Transl_elong_KOW-like"/>
</dbReference>
<keyword evidence="6 7" id="KW-0648">Protein biosynthesis</keyword>
<dbReference type="PANTHER" id="PTHR30053">
    <property type="entry name" value="ELONGATION FACTOR P"/>
    <property type="match status" value="1"/>
</dbReference>
<dbReference type="InterPro" id="IPR013852">
    <property type="entry name" value="Transl_elong_P/YeiP_CS"/>
</dbReference>
<sequence>MLGIMDLKTGVVIDLDGIPFEVIRYQHTKLGRGGAILRTTLKNLLTSANIERTFKGDAKFAPADIEKGQAQFLYREGSNYLFMDSASFEQFAVGSELLGMNTNFLSEGLLVGITYFQGQPISIDLPTKMRFKVTQADPAVKGDTVSNPTKNATIETGLTLKVPMFVKPGDMILVDTRDGSYIERA</sequence>
<comment type="similarity">
    <text evidence="3 7 9">Belongs to the elongation factor P family.</text>
</comment>
<dbReference type="Pfam" id="PF09285">
    <property type="entry name" value="Elong-fact-P_C"/>
    <property type="match status" value="1"/>
</dbReference>
<evidence type="ECO:0000313" key="13">
    <source>
        <dbReference type="Proteomes" id="UP000176651"/>
    </source>
</evidence>
<dbReference type="FunFam" id="2.40.50.140:FF:000009">
    <property type="entry name" value="Elongation factor P"/>
    <property type="match status" value="1"/>
</dbReference>
<dbReference type="InterPro" id="IPR020599">
    <property type="entry name" value="Transl_elong_fac_P/YeiP"/>
</dbReference>
<dbReference type="HAMAP" id="MF_00141">
    <property type="entry name" value="EF_P"/>
    <property type="match status" value="1"/>
</dbReference>
<dbReference type="FunFam" id="2.30.30.30:FF:000003">
    <property type="entry name" value="Elongation factor P"/>
    <property type="match status" value="1"/>
</dbReference>
<evidence type="ECO:0000256" key="2">
    <source>
        <dbReference type="ARBA" id="ARBA00004815"/>
    </source>
</evidence>
<evidence type="ECO:0000256" key="8">
    <source>
        <dbReference type="NCBIfam" id="TIGR00038"/>
    </source>
</evidence>
<feature type="domain" description="Elongation factor P C-terminal" evidence="10">
    <location>
        <begin position="129"/>
        <end position="184"/>
    </location>
</feature>
<dbReference type="Gene3D" id="2.30.30.30">
    <property type="match status" value="1"/>
</dbReference>
<dbReference type="SMART" id="SM00841">
    <property type="entry name" value="Elong-fact-P_C"/>
    <property type="match status" value="1"/>
</dbReference>
<dbReference type="AlphaFoldDB" id="A0A1F4NSB0"/>
<evidence type="ECO:0000256" key="5">
    <source>
        <dbReference type="ARBA" id="ARBA00022768"/>
    </source>
</evidence>
<evidence type="ECO:0000256" key="7">
    <source>
        <dbReference type="HAMAP-Rule" id="MF_00141"/>
    </source>
</evidence>
<dbReference type="NCBIfam" id="NF001810">
    <property type="entry name" value="PRK00529.1"/>
    <property type="match status" value="1"/>
</dbReference>
<gene>
    <name evidence="7" type="primary">efp</name>
    <name evidence="12" type="ORF">A2V68_00940</name>
</gene>
<dbReference type="Pfam" id="PF08207">
    <property type="entry name" value="EFP_N"/>
    <property type="match status" value="1"/>
</dbReference>
<dbReference type="Gene3D" id="2.40.50.140">
    <property type="entry name" value="Nucleic acid-binding proteins"/>
    <property type="match status" value="2"/>
</dbReference>
<dbReference type="GO" id="GO:0043043">
    <property type="term" value="P:peptide biosynthetic process"/>
    <property type="evidence" value="ECO:0007669"/>
    <property type="project" value="InterPro"/>
</dbReference>
<comment type="subcellular location">
    <subcellularLocation>
        <location evidence="1 7">Cytoplasm</location>
    </subcellularLocation>
</comment>
<dbReference type="SMART" id="SM01185">
    <property type="entry name" value="EFP"/>
    <property type="match status" value="1"/>
</dbReference>
<dbReference type="GO" id="GO:0005829">
    <property type="term" value="C:cytosol"/>
    <property type="evidence" value="ECO:0007669"/>
    <property type="project" value="UniProtKB-ARBA"/>
</dbReference>
<comment type="function">
    <text evidence="7">Involved in peptide bond synthesis. Stimulates efficient translation and peptide-bond synthesis on native or reconstituted 70S ribosomes in vitro. Probably functions indirectly by altering the affinity of the ribosome for aminoacyl-tRNA, thus increasing their reactivity as acceptors for peptidyl transferase.</text>
</comment>
<dbReference type="Proteomes" id="UP000176651">
    <property type="component" value="Unassembled WGS sequence"/>
</dbReference>
<protein>
    <recommendedName>
        <fullName evidence="7 8">Elongation factor P</fullName>
        <shortName evidence="7">EF-P</shortName>
    </recommendedName>
</protein>
<dbReference type="UniPathway" id="UPA00345"/>
<dbReference type="SUPFAM" id="SSF50104">
    <property type="entry name" value="Translation proteins SH3-like domain"/>
    <property type="match status" value="1"/>
</dbReference>